<proteinExistence type="predicted"/>
<dbReference type="SUPFAM" id="SSF54593">
    <property type="entry name" value="Glyoxalase/Bleomycin resistance protein/Dihydroxybiphenyl dioxygenase"/>
    <property type="match status" value="1"/>
</dbReference>
<dbReference type="PANTHER" id="PTHR39175:SF1">
    <property type="entry name" value="FAMILY PROTEIN, PUTATIVE (AFU_ORTHOLOGUE AFUA_3G15060)-RELATED"/>
    <property type="match status" value="1"/>
</dbReference>
<evidence type="ECO:0008006" key="3">
    <source>
        <dbReference type="Google" id="ProtNLM"/>
    </source>
</evidence>
<evidence type="ECO:0000313" key="2">
    <source>
        <dbReference type="Proteomes" id="UP000019478"/>
    </source>
</evidence>
<dbReference type="Gene3D" id="3.10.180.10">
    <property type="entry name" value="2,3-Dihydroxybiphenyl 1,2-Dioxygenase, domain 1"/>
    <property type="match status" value="1"/>
</dbReference>
<dbReference type="InterPro" id="IPR029068">
    <property type="entry name" value="Glyas_Bleomycin-R_OHBP_Dase"/>
</dbReference>
<dbReference type="OrthoDB" id="3340372at2759"/>
<comment type="caution">
    <text evidence="1">The sequence shown here is derived from an EMBL/GenBank/DDBJ whole genome shotgun (WGS) entry which is preliminary data.</text>
</comment>
<gene>
    <name evidence="1" type="ORF">A1O3_04339</name>
</gene>
<keyword evidence="2" id="KW-1185">Reference proteome</keyword>
<dbReference type="RefSeq" id="XP_007732659.1">
    <property type="nucleotide sequence ID" value="XM_007734469.1"/>
</dbReference>
<organism evidence="1 2">
    <name type="scientific">Capronia epimyces CBS 606.96</name>
    <dbReference type="NCBI Taxonomy" id="1182542"/>
    <lineage>
        <taxon>Eukaryota</taxon>
        <taxon>Fungi</taxon>
        <taxon>Dikarya</taxon>
        <taxon>Ascomycota</taxon>
        <taxon>Pezizomycotina</taxon>
        <taxon>Eurotiomycetes</taxon>
        <taxon>Chaetothyriomycetidae</taxon>
        <taxon>Chaetothyriales</taxon>
        <taxon>Herpotrichiellaceae</taxon>
        <taxon>Capronia</taxon>
    </lineage>
</organism>
<reference evidence="1 2" key="1">
    <citation type="submission" date="2013-03" db="EMBL/GenBank/DDBJ databases">
        <title>The Genome Sequence of Capronia epimyces CBS 606.96.</title>
        <authorList>
            <consortium name="The Broad Institute Genomics Platform"/>
            <person name="Cuomo C."/>
            <person name="de Hoog S."/>
            <person name="Gorbushina A."/>
            <person name="Walker B."/>
            <person name="Young S.K."/>
            <person name="Zeng Q."/>
            <person name="Gargeya S."/>
            <person name="Fitzgerald M."/>
            <person name="Haas B."/>
            <person name="Abouelleil A."/>
            <person name="Allen A.W."/>
            <person name="Alvarado L."/>
            <person name="Arachchi H.M."/>
            <person name="Berlin A.M."/>
            <person name="Chapman S.B."/>
            <person name="Gainer-Dewar J."/>
            <person name="Goldberg J."/>
            <person name="Griggs A."/>
            <person name="Gujja S."/>
            <person name="Hansen M."/>
            <person name="Howarth C."/>
            <person name="Imamovic A."/>
            <person name="Ireland A."/>
            <person name="Larimer J."/>
            <person name="McCowan C."/>
            <person name="Murphy C."/>
            <person name="Pearson M."/>
            <person name="Poon T.W."/>
            <person name="Priest M."/>
            <person name="Roberts A."/>
            <person name="Saif S."/>
            <person name="Shea T."/>
            <person name="Sisk P."/>
            <person name="Sykes S."/>
            <person name="Wortman J."/>
            <person name="Nusbaum C."/>
            <person name="Birren B."/>
        </authorList>
    </citation>
    <scope>NUCLEOTIDE SEQUENCE [LARGE SCALE GENOMIC DNA]</scope>
    <source>
        <strain evidence="1 2">CBS 606.96</strain>
    </source>
</reference>
<dbReference type="Proteomes" id="UP000019478">
    <property type="component" value="Unassembled WGS sequence"/>
</dbReference>
<dbReference type="HOGENOM" id="CLU_154001_0_0_1"/>
<evidence type="ECO:0000313" key="1">
    <source>
        <dbReference type="EMBL" id="EXJ87380.1"/>
    </source>
</evidence>
<dbReference type="GeneID" id="19168459"/>
<dbReference type="EMBL" id="AMGY01000003">
    <property type="protein sequence ID" value="EXJ87380.1"/>
    <property type="molecule type" value="Genomic_DNA"/>
</dbReference>
<protein>
    <recommendedName>
        <fullName evidence="3">Glyoxalase/fosfomycin resistance/dioxygenase domain-containing protein</fullName>
    </recommendedName>
</protein>
<dbReference type="PANTHER" id="PTHR39175">
    <property type="entry name" value="FAMILY PROTEIN, PUTATIVE (AFU_ORTHOLOGUE AFUA_3G15060)-RELATED"/>
    <property type="match status" value="1"/>
</dbReference>
<name>W9YCL1_9EURO</name>
<dbReference type="eggNOG" id="ENOG502SPPG">
    <property type="taxonomic scope" value="Eukaryota"/>
</dbReference>
<accession>W9YCL1</accession>
<dbReference type="AlphaFoldDB" id="W9YCL1"/>
<sequence length="142" mass="15296">MITGFAHINLTVPHGSLSAANEFYGNTLGLTPRPVPVLQQGTLAWFDIIPKAAHVQATVNGDSNGDSNGVNPAPTPYQQVHIAFGPATEFLAENKSSRHPCFRLGSPEALLELRQRIWDHYLRGGDGAPREADEPGKENSGE</sequence>